<dbReference type="Gene3D" id="3.40.50.150">
    <property type="entry name" value="Vaccinia Virus protein VP39"/>
    <property type="match status" value="1"/>
</dbReference>
<organism evidence="2 3">
    <name type="scientific">Solibacillus palustris</name>
    <dbReference type="NCBI Taxonomy" id="2908203"/>
    <lineage>
        <taxon>Bacteria</taxon>
        <taxon>Bacillati</taxon>
        <taxon>Bacillota</taxon>
        <taxon>Bacilli</taxon>
        <taxon>Bacillales</taxon>
        <taxon>Caryophanaceae</taxon>
        <taxon>Solibacillus</taxon>
    </lineage>
</organism>
<keyword evidence="3" id="KW-1185">Reference proteome</keyword>
<evidence type="ECO:0000313" key="2">
    <source>
        <dbReference type="EMBL" id="MCH7321517.1"/>
    </source>
</evidence>
<comment type="caution">
    <text evidence="2">The sequence shown here is derived from an EMBL/GenBank/DDBJ whole genome shotgun (WGS) entry which is preliminary data.</text>
</comment>
<dbReference type="RefSeq" id="WP_241368542.1">
    <property type="nucleotide sequence ID" value="NZ_JAKZFC010000001.1"/>
</dbReference>
<dbReference type="Pfam" id="PF13847">
    <property type="entry name" value="Methyltransf_31"/>
    <property type="match status" value="1"/>
</dbReference>
<dbReference type="Proteomes" id="UP001316087">
    <property type="component" value="Unassembled WGS sequence"/>
</dbReference>
<dbReference type="InterPro" id="IPR025714">
    <property type="entry name" value="Methyltranfer_dom"/>
</dbReference>
<feature type="domain" description="Methyltransferase" evidence="1">
    <location>
        <begin position="58"/>
        <end position="153"/>
    </location>
</feature>
<proteinExistence type="predicted"/>
<protein>
    <submittedName>
        <fullName evidence="2">Class I SAM-dependent methyltransferase</fullName>
    </submittedName>
</protein>
<evidence type="ECO:0000259" key="1">
    <source>
        <dbReference type="Pfam" id="PF13847"/>
    </source>
</evidence>
<dbReference type="PANTHER" id="PTHR43591">
    <property type="entry name" value="METHYLTRANSFERASE"/>
    <property type="match status" value="1"/>
</dbReference>
<dbReference type="GO" id="GO:0008168">
    <property type="term" value="F:methyltransferase activity"/>
    <property type="evidence" value="ECO:0007669"/>
    <property type="project" value="UniProtKB-KW"/>
</dbReference>
<dbReference type="InterPro" id="IPR029063">
    <property type="entry name" value="SAM-dependent_MTases_sf"/>
</dbReference>
<name>A0ABS9UB00_9BACL</name>
<accession>A0ABS9UB00</accession>
<keyword evidence="2" id="KW-0808">Transferase</keyword>
<sequence>MVLTDPKTLLKWVQPHSFEWYQQLSEFQGIYSYSWNSKLTEPNGELIFDQEVMQMIAGKKVLDVGCGHGEFTKKCGLVAKEIVGFDITEQFLQTGLFNKTNNVSFVLGNAKKGLPFDNSEFDCAYIRKGPTSAYPQLRKVIKDGGKILGLHPGDDMNKELPLLFPNLFESTTGAPVLQRINQQLENSNFNSYTIETVNSTEFIESPEDILKLKCFGQHPSIFEALMETDLHTITKIFEKNATEDGLPTTFSRSIIRATV</sequence>
<dbReference type="EMBL" id="JAKZFC010000001">
    <property type="protein sequence ID" value="MCH7321517.1"/>
    <property type="molecule type" value="Genomic_DNA"/>
</dbReference>
<evidence type="ECO:0000313" key="3">
    <source>
        <dbReference type="Proteomes" id="UP001316087"/>
    </source>
</evidence>
<dbReference type="GO" id="GO:0032259">
    <property type="term" value="P:methylation"/>
    <property type="evidence" value="ECO:0007669"/>
    <property type="project" value="UniProtKB-KW"/>
</dbReference>
<gene>
    <name evidence="2" type="ORF">LZ480_06380</name>
</gene>
<dbReference type="SUPFAM" id="SSF53335">
    <property type="entry name" value="S-adenosyl-L-methionine-dependent methyltransferases"/>
    <property type="match status" value="1"/>
</dbReference>
<reference evidence="2 3" key="1">
    <citation type="submission" date="2022-03" db="EMBL/GenBank/DDBJ databases">
        <authorList>
            <person name="Jo J.-H."/>
            <person name="Im W.-T."/>
        </authorList>
    </citation>
    <scope>NUCLEOTIDE SEQUENCE [LARGE SCALE GENOMIC DNA]</scope>
    <source>
        <strain evidence="2 3">MA9</strain>
    </source>
</reference>
<dbReference type="CDD" id="cd02440">
    <property type="entry name" value="AdoMet_MTases"/>
    <property type="match status" value="1"/>
</dbReference>
<keyword evidence="2" id="KW-0489">Methyltransferase</keyword>